<name>A0AB34KAG1_PRYPA</name>
<evidence type="ECO:0000313" key="2">
    <source>
        <dbReference type="Proteomes" id="UP001515480"/>
    </source>
</evidence>
<organism evidence="1 2">
    <name type="scientific">Prymnesium parvum</name>
    <name type="common">Toxic golden alga</name>
    <dbReference type="NCBI Taxonomy" id="97485"/>
    <lineage>
        <taxon>Eukaryota</taxon>
        <taxon>Haptista</taxon>
        <taxon>Haptophyta</taxon>
        <taxon>Prymnesiophyceae</taxon>
        <taxon>Prymnesiales</taxon>
        <taxon>Prymnesiaceae</taxon>
        <taxon>Prymnesium</taxon>
    </lineage>
</organism>
<reference evidence="1 2" key="1">
    <citation type="journal article" date="2024" name="Science">
        <title>Giant polyketide synthase enzymes in the biosynthesis of giant marine polyether toxins.</title>
        <authorList>
            <person name="Fallon T.R."/>
            <person name="Shende V.V."/>
            <person name="Wierzbicki I.H."/>
            <person name="Pendleton A.L."/>
            <person name="Watervoot N.F."/>
            <person name="Auber R.P."/>
            <person name="Gonzalez D.J."/>
            <person name="Wisecaver J.H."/>
            <person name="Moore B.S."/>
        </authorList>
    </citation>
    <scope>NUCLEOTIDE SEQUENCE [LARGE SCALE GENOMIC DNA]</scope>
    <source>
        <strain evidence="1 2">12B1</strain>
    </source>
</reference>
<protein>
    <submittedName>
        <fullName evidence="1">Uncharacterized protein</fullName>
    </submittedName>
</protein>
<keyword evidence="2" id="KW-1185">Reference proteome</keyword>
<comment type="caution">
    <text evidence="1">The sequence shown here is derived from an EMBL/GenBank/DDBJ whole genome shotgun (WGS) entry which is preliminary data.</text>
</comment>
<dbReference type="EMBL" id="JBGBPQ010000001">
    <property type="protein sequence ID" value="KAL1530243.1"/>
    <property type="molecule type" value="Genomic_DNA"/>
</dbReference>
<sequence length="397" mass="43821">MAWRSFLLLRAACAMKGTDMSSTLSPRRNTTLRNGNHVVHLLPHKQSVVTHANQSCLEGAKLFFMGFSEVGRQVSWLHNSLNCSRGPDHPKFGGPATINGWISKCMGPGAHSLFLKKAKAMLSLRTESDGATARDEALRGNAENIPLRDALCREYFFGVAPVKSRCPLLNLSMTFRWKSFQSDAYDEASRGAVVAAANRNSNVFVILEGGGPHHFTKFPDHRYQDSWANKDFTDWPQHWIDDWIASTRQLFRTFSPRSLPANVCVVHKKMNIAPRVEGTHQEVAMRHHPSTAGGFHHWLNRISSALGLEEGIPSLDLSQITRSTSPKGATGCNDSSRSGIKCASSDGDPYHGFPPGRLGRELLRQMCTSCRAQCGVSPLCELPIGQTEGDFRVPSPK</sequence>
<dbReference type="AlphaFoldDB" id="A0AB34KAG1"/>
<accession>A0AB34KAG1</accession>
<proteinExistence type="predicted"/>
<evidence type="ECO:0000313" key="1">
    <source>
        <dbReference type="EMBL" id="KAL1530243.1"/>
    </source>
</evidence>
<dbReference type="Proteomes" id="UP001515480">
    <property type="component" value="Unassembled WGS sequence"/>
</dbReference>
<gene>
    <name evidence="1" type="ORF">AB1Y20_001158</name>
</gene>